<accession>A0A4P0YAX6</accession>
<dbReference type="SUPFAM" id="SSF56349">
    <property type="entry name" value="DNA breaking-rejoining enzymes"/>
    <property type="match status" value="1"/>
</dbReference>
<keyword evidence="4" id="KW-0233">DNA recombination</keyword>
<organism evidence="6">
    <name type="scientific">Klebsiella pneumoniae</name>
    <dbReference type="NCBI Taxonomy" id="573"/>
    <lineage>
        <taxon>Bacteria</taxon>
        <taxon>Pseudomonadati</taxon>
        <taxon>Pseudomonadota</taxon>
        <taxon>Gammaproteobacteria</taxon>
        <taxon>Enterobacterales</taxon>
        <taxon>Enterobacteriaceae</taxon>
        <taxon>Klebsiella/Raoultella group</taxon>
        <taxon>Klebsiella</taxon>
        <taxon>Klebsiella pneumoniae complex</taxon>
    </lineage>
</organism>
<dbReference type="GO" id="GO:0015074">
    <property type="term" value="P:DNA integration"/>
    <property type="evidence" value="ECO:0007669"/>
    <property type="project" value="UniProtKB-KW"/>
</dbReference>
<dbReference type="InterPro" id="IPR050090">
    <property type="entry name" value="Tyrosine_recombinase_XerCD"/>
</dbReference>
<dbReference type="Pfam" id="PF00589">
    <property type="entry name" value="Phage_integrase"/>
    <property type="match status" value="1"/>
</dbReference>
<dbReference type="PANTHER" id="PTHR30349">
    <property type="entry name" value="PHAGE INTEGRASE-RELATED"/>
    <property type="match status" value="1"/>
</dbReference>
<dbReference type="PANTHER" id="PTHR30349:SF41">
    <property type="entry name" value="INTEGRASE_RECOMBINASE PROTEIN MJ0367-RELATED"/>
    <property type="match status" value="1"/>
</dbReference>
<dbReference type="Proteomes" id="UP000507695">
    <property type="component" value="Unassembled WGS sequence"/>
</dbReference>
<dbReference type="Gene3D" id="1.10.443.10">
    <property type="entry name" value="Intergrase catalytic core"/>
    <property type="match status" value="1"/>
</dbReference>
<evidence type="ECO:0000256" key="2">
    <source>
        <dbReference type="ARBA" id="ARBA00022908"/>
    </source>
</evidence>
<gene>
    <name evidence="6" type="ORF">NCTC9183_04969</name>
</gene>
<dbReference type="InterPro" id="IPR013762">
    <property type="entry name" value="Integrase-like_cat_sf"/>
</dbReference>
<evidence type="ECO:0000256" key="1">
    <source>
        <dbReference type="ARBA" id="ARBA00008857"/>
    </source>
</evidence>
<comment type="similarity">
    <text evidence="1">Belongs to the 'phage' integrase family.</text>
</comment>
<reference evidence="6" key="1">
    <citation type="submission" date="2019-04" db="EMBL/GenBank/DDBJ databases">
        <authorList>
            <consortium name="Pathogen Informatics"/>
        </authorList>
    </citation>
    <scope>NUCLEOTIDE SEQUENCE</scope>
    <source>
        <strain evidence="6">NCTC9183</strain>
    </source>
</reference>
<name>A0A4P0YAX6_KLEPN</name>
<dbReference type="GO" id="GO:0006310">
    <property type="term" value="P:DNA recombination"/>
    <property type="evidence" value="ECO:0007669"/>
    <property type="project" value="UniProtKB-KW"/>
</dbReference>
<dbReference type="InterPro" id="IPR002104">
    <property type="entry name" value="Integrase_catalytic"/>
</dbReference>
<evidence type="ECO:0000259" key="5">
    <source>
        <dbReference type="PROSITE" id="PS51898"/>
    </source>
</evidence>
<sequence>MNCNRGSVDFAYQTYPLYLPSGLYLLHSVLPSRWEMFRRSLNTDSHREASVLMIALMPFILQVKNRQLTPEALCLQLNALNTNRMLERAARAFPLSMPLSLPPEKQIEQKKGLHLGEAWAQYKHERGKGWTAAIHSANERYMEVLLTILGDDRDVATITKRDIKQVMEVVEGLPKRVIQSYRSMNIKQLIACDVPEEHLIGTEAIHKHLKIYKSLFKTFLVEEKDVLTASPTDGVIAPPSSARYGAYTNSEMKSFVSYAIEEAKPEWLKWIILLLAYTGARRGEIATLTKSQVRYDDDSNRHYLLITDGKTENAAREVPLHNHLIDLGFLDFAASKKTELFSEVAGTNMAKIGKVMSDIREELNIPYRDIHNQRRIVHSFRHSVVTAATGWMNDITHLQQVVGHEKTGIGITRRYIHTFPLSVVCHIIDGLNWR</sequence>
<protein>
    <submittedName>
        <fullName evidence="6">Integrase</fullName>
    </submittedName>
</protein>
<dbReference type="GO" id="GO:0003677">
    <property type="term" value="F:DNA binding"/>
    <property type="evidence" value="ECO:0007669"/>
    <property type="project" value="UniProtKB-KW"/>
</dbReference>
<dbReference type="InterPro" id="IPR011010">
    <property type="entry name" value="DNA_brk_join_enz"/>
</dbReference>
<evidence type="ECO:0000256" key="4">
    <source>
        <dbReference type="ARBA" id="ARBA00023172"/>
    </source>
</evidence>
<dbReference type="AlphaFoldDB" id="A0A4P0YAX6"/>
<dbReference type="PROSITE" id="PS51898">
    <property type="entry name" value="TYR_RECOMBINASE"/>
    <property type="match status" value="1"/>
</dbReference>
<proteinExistence type="inferred from homology"/>
<keyword evidence="2" id="KW-0229">DNA integration</keyword>
<feature type="domain" description="Tyr recombinase" evidence="5">
    <location>
        <begin position="242"/>
        <end position="428"/>
    </location>
</feature>
<dbReference type="EMBL" id="CABDVL010000003">
    <property type="protein sequence ID" value="VTM57490.1"/>
    <property type="molecule type" value="Genomic_DNA"/>
</dbReference>
<evidence type="ECO:0000256" key="3">
    <source>
        <dbReference type="ARBA" id="ARBA00023125"/>
    </source>
</evidence>
<evidence type="ECO:0000313" key="6">
    <source>
        <dbReference type="EMBL" id="VTM57490.1"/>
    </source>
</evidence>
<keyword evidence="3" id="KW-0238">DNA-binding</keyword>